<dbReference type="Proteomes" id="UP001183410">
    <property type="component" value="Unassembled WGS sequence"/>
</dbReference>
<accession>A0ABU2JTA8</accession>
<evidence type="ECO:0000256" key="3">
    <source>
        <dbReference type="ARBA" id="ARBA00022777"/>
    </source>
</evidence>
<evidence type="ECO:0000313" key="8">
    <source>
        <dbReference type="Proteomes" id="UP001183410"/>
    </source>
</evidence>
<dbReference type="InterPro" id="IPR000719">
    <property type="entry name" value="Prot_kinase_dom"/>
</dbReference>
<keyword evidence="2" id="KW-0547">Nucleotide-binding</keyword>
<dbReference type="Pfam" id="PF13360">
    <property type="entry name" value="PQQ_2"/>
    <property type="match status" value="1"/>
</dbReference>
<protein>
    <submittedName>
        <fullName evidence="7">PQQ-binding-like beta-propeller repeat protein</fullName>
    </submittedName>
</protein>
<gene>
    <name evidence="7" type="ORF">RM844_18235</name>
</gene>
<proteinExistence type="predicted"/>
<dbReference type="Gene3D" id="2.130.10.10">
    <property type="entry name" value="YVTN repeat-like/Quinoprotein amine dehydrogenase"/>
    <property type="match status" value="2"/>
</dbReference>
<evidence type="ECO:0000256" key="1">
    <source>
        <dbReference type="ARBA" id="ARBA00022679"/>
    </source>
</evidence>
<dbReference type="PANTHER" id="PTHR43289">
    <property type="entry name" value="MITOGEN-ACTIVATED PROTEIN KINASE KINASE KINASE 20-RELATED"/>
    <property type="match status" value="1"/>
</dbReference>
<dbReference type="SMART" id="SM00220">
    <property type="entry name" value="S_TKc"/>
    <property type="match status" value="1"/>
</dbReference>
<feature type="compositionally biased region" description="Pro residues" evidence="5">
    <location>
        <begin position="295"/>
        <end position="325"/>
    </location>
</feature>
<dbReference type="Gene3D" id="3.30.200.20">
    <property type="entry name" value="Phosphorylase Kinase, domain 1"/>
    <property type="match status" value="1"/>
</dbReference>
<name>A0ABU2JTA8_9ACTN</name>
<feature type="region of interest" description="Disordered" evidence="5">
    <location>
        <begin position="290"/>
        <end position="362"/>
    </location>
</feature>
<keyword evidence="1" id="KW-0808">Transferase</keyword>
<feature type="region of interest" description="Disordered" evidence="5">
    <location>
        <begin position="390"/>
        <end position="417"/>
    </location>
</feature>
<feature type="domain" description="Protein kinase" evidence="6">
    <location>
        <begin position="23"/>
        <end position="296"/>
    </location>
</feature>
<sequence>MALTERAEAGPLAADDPERIGPYRLLGRLGTGGGLGQLYLGQGPDARPVAVRAIASRFAADPALVDRLRAALSAAGNIEGPLVVPVHDADLDGPAPWLASAFHDAHSLARFVGQRGPLTPEAGWRAAAGLAAALASAHAAGVPHGALRPSNVLLTPDGPRLTEVGTAHARHPGGPGGAPDEAALGDPDYLCPESVLGEPAGPAADLYALGAVLHFAATGRTPFGFDAGRGRMSAFERAAAYQRIVRETPDLSAVQDPGLRALIADCLAKEPAERPTAAALLARLEPAAGVAAHPPTQPATPPPAAAPTTPPPPPAAAPATPPPAGAPAGPKLPTVSAPPATPPPPPTPPTPPAGSGGRRPTRRTWFAGLAGVLSLALVATLVLLLRDTDDSSTTAAPGDQAGEGEQRAPGSDGDTAAAGRFGFDWGLTVADVVDTDDDFGDFVGLWSTESSVVVGTSHGGLTAVDPATGERLWTWRTPEDGRLCTMAPGTSDGVGAVIYESARGTAGTMERCDRLQTIDLATGEARWAEPTPLRDEGMTGAPTPLNGQALSIGDGFVTAPYGEGDPGQDIDFGPTDLLVADLATGEPRWRTAYDGAPEADGCALVGEALAMRDRVYAVGACDGGDVPQLLSLEGESGAPERVAELAGCVHSTDVPTSALLTTNGDHLVIGCQPLTGEAVLHTLSADTGALLPVTVGPFAERRVNEDFATVSPPTSVLLRGDTLYLPQAPAGAEAGPTSDGVVAVNLTDGTELWRVFRSGAERVRLLGGTETEVEILADGGQLPATVYTENETAAPSHRNTLDENQRALLENTGPEVLSARIGDRLVLAFAGASSPQDPVLAMLDTGGANPK</sequence>
<dbReference type="InterPro" id="IPR018391">
    <property type="entry name" value="PQQ_b-propeller_rpt"/>
</dbReference>
<dbReference type="Pfam" id="PF00069">
    <property type="entry name" value="Pkinase"/>
    <property type="match status" value="1"/>
</dbReference>
<dbReference type="SUPFAM" id="SSF56112">
    <property type="entry name" value="Protein kinase-like (PK-like)"/>
    <property type="match status" value="1"/>
</dbReference>
<evidence type="ECO:0000313" key="7">
    <source>
        <dbReference type="EMBL" id="MDT0268226.1"/>
    </source>
</evidence>
<keyword evidence="8" id="KW-1185">Reference proteome</keyword>
<reference evidence="8" key="1">
    <citation type="submission" date="2023-07" db="EMBL/GenBank/DDBJ databases">
        <title>30 novel species of actinomycetes from the DSMZ collection.</title>
        <authorList>
            <person name="Nouioui I."/>
        </authorList>
    </citation>
    <scope>NUCLEOTIDE SEQUENCE [LARGE SCALE GENOMIC DNA]</scope>
    <source>
        <strain evidence="8">DSM 44915</strain>
    </source>
</reference>
<evidence type="ECO:0000259" key="6">
    <source>
        <dbReference type="PROSITE" id="PS50011"/>
    </source>
</evidence>
<dbReference type="Gene3D" id="1.10.510.10">
    <property type="entry name" value="Transferase(Phosphotransferase) domain 1"/>
    <property type="match status" value="1"/>
</dbReference>
<dbReference type="InterPro" id="IPR011047">
    <property type="entry name" value="Quinoprotein_ADH-like_sf"/>
</dbReference>
<keyword evidence="3" id="KW-0418">Kinase</keyword>
<dbReference type="SUPFAM" id="SSF50998">
    <property type="entry name" value="Quinoprotein alcohol dehydrogenase-like"/>
    <property type="match status" value="1"/>
</dbReference>
<dbReference type="PANTHER" id="PTHR43289:SF34">
    <property type="entry name" value="SERINE_THREONINE-PROTEIN KINASE YBDM-RELATED"/>
    <property type="match status" value="1"/>
</dbReference>
<comment type="caution">
    <text evidence="7">The sequence shown here is derived from an EMBL/GenBank/DDBJ whole genome shotgun (WGS) entry which is preliminary data.</text>
</comment>
<feature type="compositionally biased region" description="Low complexity" evidence="5">
    <location>
        <begin position="326"/>
        <end position="338"/>
    </location>
</feature>
<dbReference type="EMBL" id="JAVREO010000010">
    <property type="protein sequence ID" value="MDT0268226.1"/>
    <property type="molecule type" value="Genomic_DNA"/>
</dbReference>
<dbReference type="RefSeq" id="WP_311668312.1">
    <property type="nucleotide sequence ID" value="NZ_JAVREO010000010.1"/>
</dbReference>
<dbReference type="SMART" id="SM00564">
    <property type="entry name" value="PQQ"/>
    <property type="match status" value="2"/>
</dbReference>
<dbReference type="PROSITE" id="PS50011">
    <property type="entry name" value="PROTEIN_KINASE_DOM"/>
    <property type="match status" value="1"/>
</dbReference>
<dbReference type="InterPro" id="IPR002372">
    <property type="entry name" value="PQQ_rpt_dom"/>
</dbReference>
<keyword evidence="4" id="KW-0067">ATP-binding</keyword>
<organism evidence="7 8">
    <name type="scientific">Streptomyces chisholmiae</name>
    <dbReference type="NCBI Taxonomy" id="3075540"/>
    <lineage>
        <taxon>Bacteria</taxon>
        <taxon>Bacillati</taxon>
        <taxon>Actinomycetota</taxon>
        <taxon>Actinomycetes</taxon>
        <taxon>Kitasatosporales</taxon>
        <taxon>Streptomycetaceae</taxon>
        <taxon>Streptomyces</taxon>
    </lineage>
</organism>
<evidence type="ECO:0000256" key="2">
    <source>
        <dbReference type="ARBA" id="ARBA00022741"/>
    </source>
</evidence>
<evidence type="ECO:0000256" key="5">
    <source>
        <dbReference type="SAM" id="MobiDB-lite"/>
    </source>
</evidence>
<dbReference type="InterPro" id="IPR011009">
    <property type="entry name" value="Kinase-like_dom_sf"/>
</dbReference>
<evidence type="ECO:0000256" key="4">
    <source>
        <dbReference type="ARBA" id="ARBA00022840"/>
    </source>
</evidence>
<dbReference type="InterPro" id="IPR015943">
    <property type="entry name" value="WD40/YVTN_repeat-like_dom_sf"/>
</dbReference>
<feature type="compositionally biased region" description="Pro residues" evidence="5">
    <location>
        <begin position="339"/>
        <end position="352"/>
    </location>
</feature>